<dbReference type="EMBL" id="JAQNWR010000009">
    <property type="protein sequence ID" value="MDC2409036.1"/>
    <property type="molecule type" value="Genomic_DNA"/>
</dbReference>
<evidence type="ECO:0000313" key="3">
    <source>
        <dbReference type="EMBL" id="RGS80630.1"/>
    </source>
</evidence>
<dbReference type="Gene3D" id="3.40.50.2000">
    <property type="entry name" value="Glycogen Phosphorylase B"/>
    <property type="match status" value="2"/>
</dbReference>
<keyword evidence="2" id="KW-0328">Glycosyltransferase</keyword>
<dbReference type="AlphaFoldDB" id="A0A395VS17"/>
<dbReference type="PANTHER" id="PTHR45947">
    <property type="entry name" value="SULFOQUINOVOSYL TRANSFERASE SQD2"/>
    <property type="match status" value="1"/>
</dbReference>
<evidence type="ECO:0000313" key="2">
    <source>
        <dbReference type="EMBL" id="MDC2409036.1"/>
    </source>
</evidence>
<gene>
    <name evidence="3" type="ORF">DWX70_20940</name>
    <name evidence="2" type="ORF">PO240_14240</name>
</gene>
<dbReference type="PANTHER" id="PTHR45947:SF13">
    <property type="entry name" value="TRANSFERASE"/>
    <property type="match status" value="1"/>
</dbReference>
<protein>
    <submittedName>
        <fullName evidence="3">Glycosyltransferase</fullName>
        <ecNumber evidence="2">2.4.-.-</ecNumber>
    </submittedName>
</protein>
<dbReference type="InterPro" id="IPR001296">
    <property type="entry name" value="Glyco_trans_1"/>
</dbReference>
<dbReference type="InterPro" id="IPR050194">
    <property type="entry name" value="Glycosyltransferase_grp1"/>
</dbReference>
<reference evidence="2" key="2">
    <citation type="submission" date="2022-10" db="EMBL/GenBank/DDBJ databases">
        <title>Human gut microbiome strain richness.</title>
        <authorList>
            <person name="Chen-Liaw A."/>
        </authorList>
    </citation>
    <scope>NUCLEOTIDE SEQUENCE</scope>
    <source>
        <strain evidence="2">F7_m1001271B151109d0_201107</strain>
    </source>
</reference>
<keyword evidence="3" id="KW-0808">Transferase</keyword>
<dbReference type="SUPFAM" id="SSF53756">
    <property type="entry name" value="UDP-Glycosyltransferase/glycogen phosphorylase"/>
    <property type="match status" value="1"/>
</dbReference>
<name>A0A395VS17_BACOV</name>
<dbReference type="Pfam" id="PF00534">
    <property type="entry name" value="Glycos_transf_1"/>
    <property type="match status" value="1"/>
</dbReference>
<comment type="caution">
    <text evidence="3">The sequence shown here is derived from an EMBL/GenBank/DDBJ whole genome shotgun (WGS) entry which is preliminary data.</text>
</comment>
<dbReference type="KEGG" id="boa:Bovatus_04909"/>
<sequence length="405" mass="46062">MLGTVVIVNDYAYVNGGAGWVALSTAKALKKKGYRVILFSGVGPIDVGLVELGIEVVCLGISDILHEKNRLYAFCQGLWNKKAYNLFLNLLSALNNKETIIHFHSWSKSLSPSVLYATNKMGFHSVLTLHDFFLYCPNGGFFNYQKQKICSLNPLSLSCLVCNCDARSYSQKVWRCIRQFIQNRVVRKMNNLTCISISDLSSRIFNESDWHEKVSNIRINNPIETKFTTEYVSIEKNETYLFIARLSLEKGLDLFCDAISQLGLKGCVLGDGYLLESYRQKYPTIEFAGWVSGEDKKYYYQSAKAFIFTSRWYETFGLVVAEMKSYGIPCIVPDRCAASEQIEEGKTGYIFESGNLESLKECICKYEQTDIIKLQNNILDISTSQKYSMEEHIKVLLNVYEGILL</sequence>
<dbReference type="EC" id="2.4.-.-" evidence="2"/>
<proteinExistence type="predicted"/>
<dbReference type="EMBL" id="QRVZ01000022">
    <property type="protein sequence ID" value="RGS80630.1"/>
    <property type="molecule type" value="Genomic_DNA"/>
</dbReference>
<dbReference type="GeneID" id="29453414"/>
<feature type="domain" description="Glycosyl transferase family 1" evidence="1">
    <location>
        <begin position="233"/>
        <end position="370"/>
    </location>
</feature>
<organism evidence="3 4">
    <name type="scientific">Bacteroides ovatus</name>
    <dbReference type="NCBI Taxonomy" id="28116"/>
    <lineage>
        <taxon>Bacteria</taxon>
        <taxon>Pseudomonadati</taxon>
        <taxon>Bacteroidota</taxon>
        <taxon>Bacteroidia</taxon>
        <taxon>Bacteroidales</taxon>
        <taxon>Bacteroidaceae</taxon>
        <taxon>Bacteroides</taxon>
    </lineage>
</organism>
<accession>A0A395VS17</accession>
<reference evidence="3 4" key="1">
    <citation type="submission" date="2018-08" db="EMBL/GenBank/DDBJ databases">
        <title>A genome reference for cultivated species of the human gut microbiota.</title>
        <authorList>
            <person name="Zou Y."/>
            <person name="Xue W."/>
            <person name="Luo G."/>
        </authorList>
    </citation>
    <scope>NUCLEOTIDE SEQUENCE [LARGE SCALE GENOMIC DNA]</scope>
    <source>
        <strain evidence="3 4">AF20-9LB</strain>
    </source>
</reference>
<evidence type="ECO:0000259" key="1">
    <source>
        <dbReference type="Pfam" id="PF00534"/>
    </source>
</evidence>
<evidence type="ECO:0000313" key="4">
    <source>
        <dbReference type="Proteomes" id="UP000266492"/>
    </source>
</evidence>
<dbReference type="Proteomes" id="UP000266492">
    <property type="component" value="Unassembled WGS sequence"/>
</dbReference>
<dbReference type="RefSeq" id="WP_004302236.1">
    <property type="nucleotide sequence ID" value="NZ_BAABYJ010000001.1"/>
</dbReference>
<dbReference type="Proteomes" id="UP001214017">
    <property type="component" value="Unassembled WGS sequence"/>
</dbReference>
<dbReference type="GO" id="GO:0016757">
    <property type="term" value="F:glycosyltransferase activity"/>
    <property type="evidence" value="ECO:0007669"/>
    <property type="project" value="UniProtKB-KW"/>
</dbReference>